<evidence type="ECO:0000256" key="1">
    <source>
        <dbReference type="SAM" id="MobiDB-lite"/>
    </source>
</evidence>
<evidence type="ECO:0000313" key="2">
    <source>
        <dbReference type="EMBL" id="WVZ61699.1"/>
    </source>
</evidence>
<dbReference type="Proteomes" id="UP001341281">
    <property type="component" value="Chromosome 03"/>
</dbReference>
<proteinExistence type="predicted"/>
<feature type="region of interest" description="Disordered" evidence="1">
    <location>
        <begin position="1"/>
        <end position="21"/>
    </location>
</feature>
<keyword evidence="3" id="KW-1185">Reference proteome</keyword>
<evidence type="ECO:0000313" key="3">
    <source>
        <dbReference type="Proteomes" id="UP001341281"/>
    </source>
</evidence>
<accession>A0AAQ3SWI4</accession>
<name>A0AAQ3SWI4_PASNO</name>
<reference evidence="2 3" key="1">
    <citation type="submission" date="2024-02" db="EMBL/GenBank/DDBJ databases">
        <title>High-quality chromosome-scale genome assembly of Pensacola bahiagrass (Paspalum notatum Flugge var. saurae).</title>
        <authorList>
            <person name="Vega J.M."/>
            <person name="Podio M."/>
            <person name="Orjuela J."/>
            <person name="Siena L.A."/>
            <person name="Pessino S.C."/>
            <person name="Combes M.C."/>
            <person name="Mariac C."/>
            <person name="Albertini E."/>
            <person name="Pupilli F."/>
            <person name="Ortiz J.P.A."/>
            <person name="Leblanc O."/>
        </authorList>
    </citation>
    <scope>NUCLEOTIDE SEQUENCE [LARGE SCALE GENOMIC DNA]</scope>
    <source>
        <strain evidence="2">R1</strain>
        <tissue evidence="2">Leaf</tissue>
    </source>
</reference>
<sequence length="82" mass="9210">MMLGNVTAMKRPGSTSSLQNELAFRPSSAERTLIASLAFPFSVFQHENVLMDGSIFECTHGCRLHHRFEQRKGPFTIPVRST</sequence>
<gene>
    <name evidence="2" type="ORF">U9M48_011529</name>
</gene>
<organism evidence="2 3">
    <name type="scientific">Paspalum notatum var. saurae</name>
    <dbReference type="NCBI Taxonomy" id="547442"/>
    <lineage>
        <taxon>Eukaryota</taxon>
        <taxon>Viridiplantae</taxon>
        <taxon>Streptophyta</taxon>
        <taxon>Embryophyta</taxon>
        <taxon>Tracheophyta</taxon>
        <taxon>Spermatophyta</taxon>
        <taxon>Magnoliopsida</taxon>
        <taxon>Liliopsida</taxon>
        <taxon>Poales</taxon>
        <taxon>Poaceae</taxon>
        <taxon>PACMAD clade</taxon>
        <taxon>Panicoideae</taxon>
        <taxon>Andropogonodae</taxon>
        <taxon>Paspaleae</taxon>
        <taxon>Paspalinae</taxon>
        <taxon>Paspalum</taxon>
    </lineage>
</organism>
<dbReference type="AlphaFoldDB" id="A0AAQ3SWI4"/>
<dbReference type="EMBL" id="CP144747">
    <property type="protein sequence ID" value="WVZ61699.1"/>
    <property type="molecule type" value="Genomic_DNA"/>
</dbReference>
<protein>
    <submittedName>
        <fullName evidence="2">Uncharacterized protein</fullName>
    </submittedName>
</protein>